<dbReference type="Proteomes" id="UP000552097">
    <property type="component" value="Unassembled WGS sequence"/>
</dbReference>
<evidence type="ECO:0000313" key="2">
    <source>
        <dbReference type="EMBL" id="MBB5802997.1"/>
    </source>
</evidence>
<dbReference type="Gene3D" id="3.40.50.1820">
    <property type="entry name" value="alpha/beta hydrolase"/>
    <property type="match status" value="1"/>
</dbReference>
<dbReference type="InterPro" id="IPR000073">
    <property type="entry name" value="AB_hydrolase_1"/>
</dbReference>
<accession>A0A7W9HIK5</accession>
<reference evidence="2 3" key="1">
    <citation type="submission" date="2020-08" db="EMBL/GenBank/DDBJ databases">
        <title>Sequencing the genomes of 1000 actinobacteria strains.</title>
        <authorList>
            <person name="Klenk H.-P."/>
        </authorList>
    </citation>
    <scope>NUCLEOTIDE SEQUENCE [LARGE SCALE GENOMIC DNA]</scope>
    <source>
        <strain evidence="2 3">DSM 45486</strain>
    </source>
</reference>
<dbReference type="PANTHER" id="PTHR37017">
    <property type="entry name" value="AB HYDROLASE-1 DOMAIN-CONTAINING PROTEIN-RELATED"/>
    <property type="match status" value="1"/>
</dbReference>
<feature type="domain" description="AB hydrolase-1" evidence="1">
    <location>
        <begin position="2"/>
        <end position="218"/>
    </location>
</feature>
<dbReference type="EMBL" id="JACHMO010000001">
    <property type="protein sequence ID" value="MBB5802997.1"/>
    <property type="molecule type" value="Genomic_DNA"/>
</dbReference>
<comment type="caution">
    <text evidence="2">The sequence shown here is derived from an EMBL/GenBank/DDBJ whole genome shotgun (WGS) entry which is preliminary data.</text>
</comment>
<gene>
    <name evidence="2" type="ORF">F4560_002765</name>
</gene>
<dbReference type="AlphaFoldDB" id="A0A7W9HIK5"/>
<protein>
    <submittedName>
        <fullName evidence="2">Pimeloyl-ACP methyl ester carboxylesterase</fullName>
    </submittedName>
</protein>
<proteinExistence type="predicted"/>
<dbReference type="PANTHER" id="PTHR37017:SF11">
    <property type="entry name" value="ESTERASE_LIPASE_THIOESTERASE DOMAIN-CONTAINING PROTEIN"/>
    <property type="match status" value="1"/>
</dbReference>
<dbReference type="RefSeq" id="WP_184920070.1">
    <property type="nucleotide sequence ID" value="NZ_JACHMO010000001.1"/>
</dbReference>
<organism evidence="2 3">
    <name type="scientific">Saccharothrix ecbatanensis</name>
    <dbReference type="NCBI Taxonomy" id="1105145"/>
    <lineage>
        <taxon>Bacteria</taxon>
        <taxon>Bacillati</taxon>
        <taxon>Actinomycetota</taxon>
        <taxon>Actinomycetes</taxon>
        <taxon>Pseudonocardiales</taxon>
        <taxon>Pseudonocardiaceae</taxon>
        <taxon>Saccharothrix</taxon>
    </lineage>
</organism>
<evidence type="ECO:0000259" key="1">
    <source>
        <dbReference type="Pfam" id="PF12697"/>
    </source>
</evidence>
<dbReference type="GO" id="GO:0003824">
    <property type="term" value="F:catalytic activity"/>
    <property type="evidence" value="ECO:0007669"/>
    <property type="project" value="UniProtKB-ARBA"/>
</dbReference>
<dbReference type="Pfam" id="PF12697">
    <property type="entry name" value="Abhydrolase_6"/>
    <property type="match status" value="1"/>
</dbReference>
<sequence length="230" mass="24371">MHGAFVRDGAWWWSRVAEPLAARGITSHAVDLPSCGAAAPLGGFADDVATVRSAIAAIDGPVVVVAHSYGGMAVTEAAAGMPNVAHLLYVSAIVPDLQSVLTSGWVPADGAVATTVDFREDGTIGENARHFVDRLLSASDEDTKQAAMTRLTRQNGAVYAQETTAAAWREIESTYVVCRADGDVTVEIQRTQAARTKAVIELDTNHFPHVERPDLIADIVVDLVDRVPTA</sequence>
<dbReference type="InterPro" id="IPR052897">
    <property type="entry name" value="Sec-Metab_Biosynth_Hydrolase"/>
</dbReference>
<dbReference type="InterPro" id="IPR029058">
    <property type="entry name" value="AB_hydrolase_fold"/>
</dbReference>
<dbReference type="SUPFAM" id="SSF53474">
    <property type="entry name" value="alpha/beta-Hydrolases"/>
    <property type="match status" value="1"/>
</dbReference>
<evidence type="ECO:0000313" key="3">
    <source>
        <dbReference type="Proteomes" id="UP000552097"/>
    </source>
</evidence>
<name>A0A7W9HIK5_9PSEU</name>
<keyword evidence="3" id="KW-1185">Reference proteome</keyword>